<evidence type="ECO:0000313" key="9">
    <source>
        <dbReference type="EMBL" id="PNT68599.1"/>
    </source>
</evidence>
<keyword evidence="2" id="KW-0479">Metal-binding</keyword>
<dbReference type="PANTHER" id="PTHR24006">
    <property type="entry name" value="UBIQUITIN CARBOXYL-TERMINAL HYDROLASE"/>
    <property type="match status" value="1"/>
</dbReference>
<dbReference type="PROSITE" id="PS00972">
    <property type="entry name" value="USP_1"/>
    <property type="match status" value="1"/>
</dbReference>
<evidence type="ECO:0000256" key="1">
    <source>
        <dbReference type="ARBA" id="ARBA00009085"/>
    </source>
</evidence>
<dbReference type="InterPro" id="IPR050164">
    <property type="entry name" value="Peptidase_C19"/>
</dbReference>
<dbReference type="Gramene" id="PNT68595">
    <property type="protein sequence ID" value="PNT68595"/>
    <property type="gene ID" value="BRADI_3g43200v3"/>
</dbReference>
<dbReference type="Pfam" id="PF00443">
    <property type="entry name" value="UCH"/>
    <property type="match status" value="1"/>
</dbReference>
<dbReference type="InterPro" id="IPR001607">
    <property type="entry name" value="Znf_UBP"/>
</dbReference>
<evidence type="ECO:0000259" key="8">
    <source>
        <dbReference type="PROSITE" id="PS50271"/>
    </source>
</evidence>
<dbReference type="InterPro" id="IPR018200">
    <property type="entry name" value="USP_CS"/>
</dbReference>
<dbReference type="Gene3D" id="3.30.40.10">
    <property type="entry name" value="Zinc/RING finger domain, C3HC4 (zinc finger)"/>
    <property type="match status" value="1"/>
</dbReference>
<dbReference type="GO" id="GO:0005634">
    <property type="term" value="C:nucleus"/>
    <property type="evidence" value="ECO:0000318"/>
    <property type="project" value="GO_Central"/>
</dbReference>
<evidence type="ECO:0000313" key="10">
    <source>
        <dbReference type="EnsemblPlants" id="PNT68595"/>
    </source>
</evidence>
<dbReference type="InterPro" id="IPR038765">
    <property type="entry name" value="Papain-like_cys_pep_sf"/>
</dbReference>
<accession>A0A2K2D2U8</accession>
<dbReference type="OrthoDB" id="2020758at2759"/>
<dbReference type="PROSITE" id="PS50235">
    <property type="entry name" value="USP_3"/>
    <property type="match status" value="1"/>
</dbReference>
<dbReference type="InterPro" id="IPR013083">
    <property type="entry name" value="Znf_RING/FYVE/PHD"/>
</dbReference>
<dbReference type="Pfam" id="PF02148">
    <property type="entry name" value="zf-UBP"/>
    <property type="match status" value="1"/>
</dbReference>
<dbReference type="GO" id="GO:0005829">
    <property type="term" value="C:cytosol"/>
    <property type="evidence" value="ECO:0000318"/>
    <property type="project" value="GO_Central"/>
</dbReference>
<feature type="compositionally biased region" description="Basic residues" evidence="6">
    <location>
        <begin position="189"/>
        <end position="199"/>
    </location>
</feature>
<dbReference type="Gramene" id="PNT68598">
    <property type="protein sequence ID" value="PNT68598"/>
    <property type="gene ID" value="BRADI_3g43200v3"/>
</dbReference>
<evidence type="ECO:0000256" key="4">
    <source>
        <dbReference type="ARBA" id="ARBA00022833"/>
    </source>
</evidence>
<dbReference type="Gramene" id="PNT68600">
    <property type="protein sequence ID" value="PNT68600"/>
    <property type="gene ID" value="BRADI_3g43200v3"/>
</dbReference>
<evidence type="ECO:0000256" key="3">
    <source>
        <dbReference type="ARBA" id="ARBA00022771"/>
    </source>
</evidence>
<dbReference type="GO" id="GO:0016579">
    <property type="term" value="P:protein deubiquitination"/>
    <property type="evidence" value="ECO:0007669"/>
    <property type="project" value="InterPro"/>
</dbReference>
<dbReference type="EMBL" id="CM000882">
    <property type="protein sequence ID" value="PNT68600.1"/>
    <property type="molecule type" value="Genomic_DNA"/>
</dbReference>
<dbReference type="PROSITE" id="PS50271">
    <property type="entry name" value="ZF_UBP"/>
    <property type="match status" value="1"/>
</dbReference>
<dbReference type="EnsemblPlants" id="PNT68599">
    <property type="protein sequence ID" value="PNT68599"/>
    <property type="gene ID" value="BRADI_3g43200v3"/>
</dbReference>
<organism evidence="9">
    <name type="scientific">Brachypodium distachyon</name>
    <name type="common">Purple false brome</name>
    <name type="synonym">Trachynia distachya</name>
    <dbReference type="NCBI Taxonomy" id="15368"/>
    <lineage>
        <taxon>Eukaryota</taxon>
        <taxon>Viridiplantae</taxon>
        <taxon>Streptophyta</taxon>
        <taxon>Embryophyta</taxon>
        <taxon>Tracheophyta</taxon>
        <taxon>Spermatophyta</taxon>
        <taxon>Magnoliopsida</taxon>
        <taxon>Liliopsida</taxon>
        <taxon>Poales</taxon>
        <taxon>Poaceae</taxon>
        <taxon>BOP clade</taxon>
        <taxon>Pooideae</taxon>
        <taxon>Stipodae</taxon>
        <taxon>Brachypodieae</taxon>
        <taxon>Brachypodium</taxon>
    </lineage>
</organism>
<feature type="domain" description="USP" evidence="7">
    <location>
        <begin position="308"/>
        <end position="1104"/>
    </location>
</feature>
<keyword evidence="4" id="KW-0862">Zinc</keyword>
<dbReference type="EnsemblPlants" id="PNT68598">
    <property type="protein sequence ID" value="PNT68598"/>
    <property type="gene ID" value="BRADI_3g43200v3"/>
</dbReference>
<dbReference type="GO" id="GO:0004843">
    <property type="term" value="F:cysteine-type deubiquitinase activity"/>
    <property type="evidence" value="ECO:0000318"/>
    <property type="project" value="GO_Central"/>
</dbReference>
<dbReference type="EMBL" id="CM000882">
    <property type="protein sequence ID" value="PNT68598.1"/>
    <property type="molecule type" value="Genomic_DNA"/>
</dbReference>
<dbReference type="InterPro" id="IPR028889">
    <property type="entry name" value="USP"/>
</dbReference>
<dbReference type="Gene3D" id="3.90.70.10">
    <property type="entry name" value="Cysteine proteinases"/>
    <property type="match status" value="2"/>
</dbReference>
<dbReference type="SUPFAM" id="SSF54001">
    <property type="entry name" value="Cysteine proteinases"/>
    <property type="match status" value="1"/>
</dbReference>
<reference evidence="10" key="3">
    <citation type="submission" date="2018-08" db="UniProtKB">
        <authorList>
            <consortium name="EnsemblPlants"/>
        </authorList>
    </citation>
    <scope>IDENTIFICATION</scope>
    <source>
        <strain evidence="10">cv. Bd21</strain>
    </source>
</reference>
<feature type="region of interest" description="Disordered" evidence="6">
    <location>
        <begin position="763"/>
        <end position="803"/>
    </location>
</feature>
<feature type="compositionally biased region" description="Basic residues" evidence="6">
    <location>
        <begin position="948"/>
        <end position="957"/>
    </location>
</feature>
<feature type="compositionally biased region" description="Basic residues" evidence="6">
    <location>
        <begin position="475"/>
        <end position="491"/>
    </location>
</feature>
<reference evidence="9" key="2">
    <citation type="submission" date="2017-06" db="EMBL/GenBank/DDBJ databases">
        <title>WGS assembly of Brachypodium distachyon.</title>
        <authorList>
            <consortium name="The International Brachypodium Initiative"/>
            <person name="Lucas S."/>
            <person name="Harmon-Smith M."/>
            <person name="Lail K."/>
            <person name="Tice H."/>
            <person name="Grimwood J."/>
            <person name="Bruce D."/>
            <person name="Barry K."/>
            <person name="Shu S."/>
            <person name="Lindquist E."/>
            <person name="Wang M."/>
            <person name="Pitluck S."/>
            <person name="Vogel J.P."/>
            <person name="Garvin D.F."/>
            <person name="Mockler T.C."/>
            <person name="Schmutz J."/>
            <person name="Rokhsar D."/>
            <person name="Bevan M.W."/>
        </authorList>
    </citation>
    <scope>NUCLEOTIDE SEQUENCE</scope>
    <source>
        <strain evidence="9">Bd21</strain>
    </source>
</reference>
<dbReference type="EnsemblPlants" id="PNT68595">
    <property type="protein sequence ID" value="PNT68595"/>
    <property type="gene ID" value="BRADI_3g43200v3"/>
</dbReference>
<gene>
    <name evidence="10" type="primary">LOC100834637</name>
    <name evidence="9" type="ORF">BRADI_3g43200v3</name>
</gene>
<dbReference type="Gramene" id="PNT68597">
    <property type="protein sequence ID" value="PNT68597"/>
    <property type="gene ID" value="BRADI_3g43200v3"/>
</dbReference>
<dbReference type="ExpressionAtlas" id="A0A2K2D2U8">
    <property type="expression patterns" value="baseline"/>
</dbReference>
<dbReference type="FunFam" id="3.90.70.10:FF:000121">
    <property type="entry name" value="Ubiquitinyl hydrolase 1"/>
    <property type="match status" value="1"/>
</dbReference>
<protein>
    <submittedName>
        <fullName evidence="9 10">Uncharacterized protein</fullName>
    </submittedName>
</protein>
<sequence length="1106" mass="120383">MRRSPAHLPFSLGESRTPPPLLGPSRCLAPQPPRSSSSSRQRRHRHRRLVSPSILSLPTVSPPVTPRNGFRPLAPRFISLVPVVRSANQLDPLLAFTPDSCVSEGMGKKLKTKAKKAQQREPLAAAGSGDAGLQEASNSTEEAAVSASDWQQCGHYGRDSPHLDKVLREIMSSKHLASCEHCREDAPRKKGGKQQKKKGGGGAAKAQAKVEKSDMWICLDCGRHFCGGAVSETKPYGHARRHAKQDRHWWAARYDEPTVAYCLSCENKVSIEMPIVDTVVPAPADDKVFGAVDSNALVLANCHGNVIRGLPNLGNTCFFNAVLQSLLALDRLRSKMSGPDVPAGALAMLLKKLFLETSASNDAGGALSVKSLFSSICSKYPQFRGYQMQDSHELLRCFLDGLRTEETEARKLLEDASNSGAPTIVDSIFGGQLSSTVSSTECTHGSVKHDQFLDLSLPVPSRRPPAKSVSSPPAKRTKQSIRDRNKNRRYGKITTTRISPTIVENSKEKAETVAECNDSQILGSELGQIVSEKEPEPSEGSESCASVPKQELNAASYVEDDISWLDFVADADETKSEILDSVCSTEAGQIWDRNGEMHGSYDTRDDTLPKEKVMSSEHSCENIVDDAACSQPVILLPYKEFCTTADEICETVRSSQCPKDVGPAPDISPVTENNTHPVSGGNGEQDDYIGLGDMFNEPEVTSEAKKETTAGVIDVMAWSSNSADDEVDDSNALVSVEGCLALYTEPELLSELWHCEHCSSAVARPNTNEGKEGDEMVASASDRKDSEKMMASGDARQGGDKVTANCSKKEDIGQIMTTDGCSDNVDPDLCCNKWECANPDAENTSNGNSPDTRNGTLLNTVFTVDAIEQPDSKHDGHTVDIAAEEASAPVSCGDNDPASSSTTIDRMVESGANAEEVVTSSLPSQTQTILPSVKDNEDVITRNMGRGKRMKMAGRAHKGQDNQNKQKEDETKVFRAAMRRILISKAPPVLTITLNRFSQDPHGRFKKLKGHVCFKEMLDVRSFIDPRSKESDNTTYRLVAVVEHMGTMTGGHYVAYVRSGKIGGRQQQSRASKSWFYASDAQVREASLEEVLNCEAYILFYERVAE</sequence>
<keyword evidence="3 5" id="KW-0863">Zinc-finger</keyword>
<feature type="compositionally biased region" description="Basic and acidic residues" evidence="6">
    <location>
        <begin position="958"/>
        <end position="969"/>
    </location>
</feature>
<dbReference type="PROSITE" id="PS00973">
    <property type="entry name" value="USP_2"/>
    <property type="match status" value="1"/>
</dbReference>
<dbReference type="AlphaFoldDB" id="A0A2K2D2U8"/>
<dbReference type="GO" id="GO:0008270">
    <property type="term" value="F:zinc ion binding"/>
    <property type="evidence" value="ECO:0007669"/>
    <property type="project" value="UniProtKB-KW"/>
</dbReference>
<dbReference type="InterPro" id="IPR001394">
    <property type="entry name" value="Peptidase_C19_UCH"/>
</dbReference>
<evidence type="ECO:0000256" key="6">
    <source>
        <dbReference type="SAM" id="MobiDB-lite"/>
    </source>
</evidence>
<feature type="compositionally biased region" description="Basic residues" evidence="6">
    <location>
        <begin position="40"/>
        <end position="49"/>
    </location>
</feature>
<feature type="domain" description="UBP-type" evidence="8">
    <location>
        <begin position="177"/>
        <end position="287"/>
    </location>
</feature>
<dbReference type="EMBL" id="CM000882">
    <property type="protein sequence ID" value="PNT68599.1"/>
    <property type="molecule type" value="Genomic_DNA"/>
</dbReference>
<evidence type="ECO:0000256" key="2">
    <source>
        <dbReference type="ARBA" id="ARBA00022723"/>
    </source>
</evidence>
<dbReference type="Proteomes" id="UP000008810">
    <property type="component" value="Chromosome 3"/>
</dbReference>
<reference evidence="9 10" key="1">
    <citation type="journal article" date="2010" name="Nature">
        <title>Genome sequencing and analysis of the model grass Brachypodium distachyon.</title>
        <authorList>
            <consortium name="International Brachypodium Initiative"/>
        </authorList>
    </citation>
    <scope>NUCLEOTIDE SEQUENCE [LARGE SCALE GENOMIC DNA]</scope>
    <source>
        <strain evidence="9 10">Bd21</strain>
    </source>
</reference>
<dbReference type="STRING" id="15368.A0A2K2D2U8"/>
<feature type="region of interest" description="Disordered" evidence="6">
    <location>
        <begin position="180"/>
        <end position="206"/>
    </location>
</feature>
<feature type="region of interest" description="Disordered" evidence="6">
    <location>
        <begin position="456"/>
        <end position="493"/>
    </location>
</feature>
<dbReference type="EMBL" id="CM000882">
    <property type="protein sequence ID" value="PNT68597.1"/>
    <property type="molecule type" value="Genomic_DNA"/>
</dbReference>
<dbReference type="FunCoup" id="A0A2K2D2U8">
    <property type="interactions" value="1149"/>
</dbReference>
<evidence type="ECO:0000256" key="5">
    <source>
        <dbReference type="PROSITE-ProRule" id="PRU00502"/>
    </source>
</evidence>
<comment type="similarity">
    <text evidence="1">Belongs to the peptidase C19 family.</text>
</comment>
<evidence type="ECO:0000313" key="11">
    <source>
        <dbReference type="Proteomes" id="UP000008810"/>
    </source>
</evidence>
<dbReference type="GO" id="GO:0031647">
    <property type="term" value="P:regulation of protein stability"/>
    <property type="evidence" value="ECO:0000318"/>
    <property type="project" value="GO_Central"/>
</dbReference>
<feature type="region of interest" description="Disordered" evidence="6">
    <location>
        <begin position="655"/>
        <end position="682"/>
    </location>
</feature>
<feature type="region of interest" description="Disordered" evidence="6">
    <location>
        <begin position="114"/>
        <end position="144"/>
    </location>
</feature>
<feature type="region of interest" description="Disordered" evidence="6">
    <location>
        <begin position="1"/>
        <end position="64"/>
    </location>
</feature>
<dbReference type="EnsemblPlants" id="PNT68597">
    <property type="protein sequence ID" value="PNT68597"/>
    <property type="gene ID" value="BRADI_3g43200v3"/>
</dbReference>
<name>A0A2K2D2U8_BRADI</name>
<evidence type="ECO:0000259" key="7">
    <source>
        <dbReference type="PROSITE" id="PS50235"/>
    </source>
</evidence>
<proteinExistence type="inferred from homology"/>
<feature type="region of interest" description="Disordered" evidence="6">
    <location>
        <begin position="948"/>
        <end position="969"/>
    </location>
</feature>
<dbReference type="SUPFAM" id="SSF57850">
    <property type="entry name" value="RING/U-box"/>
    <property type="match status" value="1"/>
</dbReference>
<dbReference type="EMBL" id="CM000882">
    <property type="protein sequence ID" value="PNT68595.1"/>
    <property type="molecule type" value="Genomic_DNA"/>
</dbReference>
<dbReference type="PANTHER" id="PTHR24006:SF781">
    <property type="entry name" value="LD34905P"/>
    <property type="match status" value="1"/>
</dbReference>
<keyword evidence="11" id="KW-1185">Reference proteome</keyword>
<dbReference type="EnsemblPlants" id="PNT68600">
    <property type="protein sequence ID" value="PNT68600"/>
    <property type="gene ID" value="BRADI_3g43200v3"/>
</dbReference>
<dbReference type="Gramene" id="PNT68599">
    <property type="protein sequence ID" value="PNT68599"/>
    <property type="gene ID" value="BRADI_3g43200v3"/>
</dbReference>